<feature type="compositionally biased region" description="Low complexity" evidence="1">
    <location>
        <begin position="999"/>
        <end position="1019"/>
    </location>
</feature>
<gene>
    <name evidence="3" type="ORF">KASA_0O04609G</name>
</gene>
<proteinExistence type="predicted"/>
<protein>
    <submittedName>
        <fullName evidence="3">Similar to Saccharomyces cerevisiae YNL278W CAF120 Part of the evolutionarily-conserved CCR4-NOT transcriptional regulatory complex involved in controlling mRNA initiation</fullName>
    </submittedName>
</protein>
<feature type="compositionally biased region" description="Low complexity" evidence="1">
    <location>
        <begin position="963"/>
        <end position="980"/>
    </location>
</feature>
<organism evidence="3 4">
    <name type="scientific">Maudiozyma saulgeensis</name>
    <dbReference type="NCBI Taxonomy" id="1789683"/>
    <lineage>
        <taxon>Eukaryota</taxon>
        <taxon>Fungi</taxon>
        <taxon>Dikarya</taxon>
        <taxon>Ascomycota</taxon>
        <taxon>Saccharomycotina</taxon>
        <taxon>Saccharomycetes</taxon>
        <taxon>Saccharomycetales</taxon>
        <taxon>Saccharomycetaceae</taxon>
        <taxon>Maudiozyma</taxon>
    </lineage>
</organism>
<evidence type="ECO:0000256" key="1">
    <source>
        <dbReference type="SAM" id="MobiDB-lite"/>
    </source>
</evidence>
<feature type="region of interest" description="Disordered" evidence="1">
    <location>
        <begin position="649"/>
        <end position="694"/>
    </location>
</feature>
<accession>A0A1X7R2Q2</accession>
<dbReference type="InterPro" id="IPR058155">
    <property type="entry name" value="Skg3/CAF120-like_PH"/>
</dbReference>
<reference evidence="3 4" key="1">
    <citation type="submission" date="2017-04" db="EMBL/GenBank/DDBJ databases">
        <authorList>
            <person name="Afonso C.L."/>
            <person name="Miller P.J."/>
            <person name="Scott M.A."/>
            <person name="Spackman E."/>
            <person name="Goraichik I."/>
            <person name="Dimitrov K.M."/>
            <person name="Suarez D.L."/>
            <person name="Swayne D.E."/>
        </authorList>
    </citation>
    <scope>NUCLEOTIDE SEQUENCE [LARGE SCALE GENOMIC DNA]</scope>
</reference>
<dbReference type="Pfam" id="PF25381">
    <property type="entry name" value="PH_26"/>
    <property type="match status" value="1"/>
</dbReference>
<feature type="compositionally biased region" description="Low complexity" evidence="1">
    <location>
        <begin position="723"/>
        <end position="741"/>
    </location>
</feature>
<dbReference type="Proteomes" id="UP000196158">
    <property type="component" value="Unassembled WGS sequence"/>
</dbReference>
<dbReference type="SMART" id="SM00233">
    <property type="entry name" value="PH"/>
    <property type="match status" value="1"/>
</dbReference>
<dbReference type="SUPFAM" id="SSF50729">
    <property type="entry name" value="PH domain-like"/>
    <property type="match status" value="1"/>
</dbReference>
<sequence>MKRFFSGNKSNESDSDLYTTSPTEYRGISNGNRESPPSLREEESLSSELVPIVTLLTAHTHRRYHEGILLILHDLKNDGSPAVRKWKEVYGVLIGTQVAFWDTKELVDTNEIDFRKFASKPTYLNLNDAILKPIDAVEGVSTASNKKLENAIVISTTLKNRYFLQFNDKESFFKWNAAIHLSIYENVALQEGYTGAFLSSRGARLSDIKVILGSTKYDYEDWVSVRFGTGMPWRRCYAVITQLSTKKSPYGQIKFYENEKKTKKADTMAVITSASEVYAVYPSSAKLIDTSTIIKVEGTISFEKIDNPTSTNIFIMPEKHMAVQGYDTIIRFLIPAMNAFKLYGRPKRLIANKEDPESLLFGLPTLPHIYYLLVDDIMKLATSTESLHWTNANWKERINEIMLMKNRSGYTGCGSSKDLKNSLNSSFLESGELFDAAGTILSPKLNAKSTSGSPKSDTLVKSSSSSVSSPANRAKHGISLESPERKYMKSPERQYMKSPERINSQAESIIVQKRMDKYNRSNDSLNRTHSPTRFNNVETNRNINAINSDRDNTNLRDYNDQGNINNGGRNNISSVKQKGHIPEQSTESISSIFNMYDTNDADESSIPSKSVSSNNSQSDIYNSFVHMGGPKTKPDNLRVSSEIEKLGAGIKNISMQRPHQDTNTNKSAHHHSPIRKQPYPPAIADDPDPFDPSFMEQNRMVEYDNELNSRSVASSIHEKTLQNNSWRSSPSKSNTSSTSNLSDRDSKNEVYHSAIDVNDSKKNDTMTSKPKYNPFAKENNPSKNDKVKKQERHQQEDNTRPIQTSPDRTTLNRNSNFQANDSNRQSVISNGRLQRRKPPVADELLQPIQNINDGSRQHSNTSSNYSNNSMNTNNDKGNTNGNNSTSYITSDKSRSTQQYSSTSQQNMNNQHYNQYYSQQGQQQQQMPTNLNHQSNGNNNNKNIRGQSQPQGYYPQQPQPQPQPQSYYSQSQPQQYMHPQQQQMYMQQHNFFNQGYGQRNQNFNNQGYPQNQNYPPSQGNMNQGYPNYGYANQGYANQKYPRNNYPR</sequence>
<feature type="compositionally biased region" description="Polar residues" evidence="1">
    <location>
        <begin position="521"/>
        <end position="547"/>
    </location>
</feature>
<feature type="region of interest" description="Disordered" evidence="1">
    <location>
        <begin position="718"/>
        <end position="904"/>
    </location>
</feature>
<dbReference type="PROSITE" id="PS50003">
    <property type="entry name" value="PH_DOMAIN"/>
    <property type="match status" value="1"/>
</dbReference>
<feature type="region of interest" description="Disordered" evidence="1">
    <location>
        <begin position="444"/>
        <end position="502"/>
    </location>
</feature>
<feature type="compositionally biased region" description="Polar residues" evidence="1">
    <location>
        <begin position="847"/>
        <end position="858"/>
    </location>
</feature>
<feature type="compositionally biased region" description="Low complexity" evidence="1">
    <location>
        <begin position="604"/>
        <end position="618"/>
    </location>
</feature>
<dbReference type="Gene3D" id="2.30.29.30">
    <property type="entry name" value="Pleckstrin-homology domain (PH domain)/Phosphotyrosine-binding domain (PTB)"/>
    <property type="match status" value="1"/>
</dbReference>
<dbReference type="AlphaFoldDB" id="A0A1X7R2Q2"/>
<dbReference type="CDD" id="cd00821">
    <property type="entry name" value="PH"/>
    <property type="match status" value="1"/>
</dbReference>
<feature type="compositionally biased region" description="Low complexity" evidence="1">
    <location>
        <begin position="562"/>
        <end position="572"/>
    </location>
</feature>
<feature type="region of interest" description="Disordered" evidence="1">
    <location>
        <begin position="1"/>
        <end position="43"/>
    </location>
</feature>
<evidence type="ECO:0000313" key="3">
    <source>
        <dbReference type="EMBL" id="SMN19861.1"/>
    </source>
</evidence>
<feature type="compositionally biased region" description="Basic and acidic residues" evidence="1">
    <location>
        <begin position="548"/>
        <end position="559"/>
    </location>
</feature>
<feature type="compositionally biased region" description="Basic and acidic residues" evidence="1">
    <location>
        <begin position="482"/>
        <end position="500"/>
    </location>
</feature>
<feature type="region of interest" description="Disordered" evidence="1">
    <location>
        <begin position="518"/>
        <end position="585"/>
    </location>
</feature>
<evidence type="ECO:0000259" key="2">
    <source>
        <dbReference type="PROSITE" id="PS50003"/>
    </source>
</evidence>
<dbReference type="InterPro" id="IPR011993">
    <property type="entry name" value="PH-like_dom_sf"/>
</dbReference>
<keyword evidence="4" id="KW-1185">Reference proteome</keyword>
<feature type="compositionally biased region" description="Low complexity" evidence="1">
    <location>
        <begin position="917"/>
        <end position="955"/>
    </location>
</feature>
<feature type="compositionally biased region" description="Polar residues" evidence="1">
    <location>
        <begin position="800"/>
        <end position="832"/>
    </location>
</feature>
<dbReference type="Pfam" id="PF00169">
    <property type="entry name" value="PH"/>
    <property type="match status" value="1"/>
</dbReference>
<feature type="region of interest" description="Disordered" evidence="1">
    <location>
        <begin position="598"/>
        <end position="621"/>
    </location>
</feature>
<evidence type="ECO:0000313" key="4">
    <source>
        <dbReference type="Proteomes" id="UP000196158"/>
    </source>
</evidence>
<name>A0A1X7R2Q2_9SACH</name>
<dbReference type="EMBL" id="FXLY01000004">
    <property type="protein sequence ID" value="SMN19861.1"/>
    <property type="molecule type" value="Genomic_DNA"/>
</dbReference>
<feature type="compositionally biased region" description="Basic and acidic residues" evidence="1">
    <location>
        <begin position="783"/>
        <end position="799"/>
    </location>
</feature>
<feature type="region of interest" description="Disordered" evidence="1">
    <location>
        <begin position="917"/>
        <end position="980"/>
    </location>
</feature>
<feature type="domain" description="PH" evidence="2">
    <location>
        <begin position="62"/>
        <end position="184"/>
    </location>
</feature>
<dbReference type="OrthoDB" id="5563754at2759"/>
<feature type="region of interest" description="Disordered" evidence="1">
    <location>
        <begin position="994"/>
        <end position="1046"/>
    </location>
</feature>
<feature type="compositionally biased region" description="Low complexity" evidence="1">
    <location>
        <begin position="859"/>
        <end position="904"/>
    </location>
</feature>
<feature type="compositionally biased region" description="Polar residues" evidence="1">
    <location>
        <begin position="653"/>
        <end position="666"/>
    </location>
</feature>
<dbReference type="InterPro" id="IPR001849">
    <property type="entry name" value="PH_domain"/>
</dbReference>
<feature type="compositionally biased region" description="Low complexity" evidence="1">
    <location>
        <begin position="453"/>
        <end position="470"/>
    </location>
</feature>
<dbReference type="STRING" id="1789683.A0A1X7R2Q2"/>